<dbReference type="OMA" id="RSSMANI"/>
<dbReference type="Pfam" id="PF12937">
    <property type="entry name" value="F-box-like"/>
    <property type="match status" value="1"/>
</dbReference>
<accession>A0A060S8L0</accession>
<dbReference type="AlphaFoldDB" id="A0A060S8L0"/>
<dbReference type="SUPFAM" id="SSF52047">
    <property type="entry name" value="RNI-like"/>
    <property type="match status" value="1"/>
</dbReference>
<evidence type="ECO:0000313" key="3">
    <source>
        <dbReference type="Proteomes" id="UP000029665"/>
    </source>
</evidence>
<dbReference type="STRING" id="5643.A0A060S8L0"/>
<keyword evidence="3" id="KW-1185">Reference proteome</keyword>
<dbReference type="Gene3D" id="1.20.1280.50">
    <property type="match status" value="1"/>
</dbReference>
<evidence type="ECO:0000313" key="2">
    <source>
        <dbReference type="EMBL" id="CDO70591.1"/>
    </source>
</evidence>
<dbReference type="EMBL" id="CCBP010000087">
    <property type="protein sequence ID" value="CDO70591.1"/>
    <property type="molecule type" value="Genomic_DNA"/>
</dbReference>
<sequence>MSDKATQSDLPIEVVEHVLDQLRGDAKTLAACCRVCSAWYPRARYDLYSVVDLDAENSTKFYETVVRDPSVASFMREFTFYGIWSNLTPLEPAMPLYTTGLQILRLRFVDVEKNPWLSMIMHHATRSITKLGLHHCFVDDVPGLMHLLAGLPNLKHFAAAEMFINARPDEATYRVTDFPKLQSLCLVGFGSLPLRLVRAFLAAQGMGSLLALHLQLSMGELPEFGRLLERVASTLYHLDLTVVPDDAHLDPDSFPLSLHTCLRLGSLSLSIRLCPPKPVPSPPTHLFWVPRLLDTVRSQHIRQIKLAVRATGATAQDLDNLDWHAVERVLAKARFASLRRVVVTIARGGGLEQNAVPYVGERLAALDKRGILRCVQTDI</sequence>
<name>A0A060S8L0_PYCCI</name>
<organism evidence="2 3">
    <name type="scientific">Pycnoporus cinnabarinus</name>
    <name type="common">Cinnabar-red polypore</name>
    <name type="synonym">Trametes cinnabarina</name>
    <dbReference type="NCBI Taxonomy" id="5643"/>
    <lineage>
        <taxon>Eukaryota</taxon>
        <taxon>Fungi</taxon>
        <taxon>Dikarya</taxon>
        <taxon>Basidiomycota</taxon>
        <taxon>Agaricomycotina</taxon>
        <taxon>Agaricomycetes</taxon>
        <taxon>Polyporales</taxon>
        <taxon>Polyporaceae</taxon>
        <taxon>Trametes</taxon>
    </lineage>
</organism>
<dbReference type="InterPro" id="IPR032675">
    <property type="entry name" value="LRR_dom_sf"/>
</dbReference>
<dbReference type="InterPro" id="IPR001810">
    <property type="entry name" value="F-box_dom"/>
</dbReference>
<dbReference type="OrthoDB" id="2835132at2759"/>
<feature type="domain" description="F-box" evidence="1">
    <location>
        <begin position="8"/>
        <end position="44"/>
    </location>
</feature>
<dbReference type="Gene3D" id="3.80.10.10">
    <property type="entry name" value="Ribonuclease Inhibitor"/>
    <property type="match status" value="1"/>
</dbReference>
<dbReference type="HOGENOM" id="CLU_036316_4_0_1"/>
<evidence type="ECO:0000259" key="1">
    <source>
        <dbReference type="Pfam" id="PF12937"/>
    </source>
</evidence>
<dbReference type="Proteomes" id="UP000029665">
    <property type="component" value="Unassembled WGS sequence"/>
</dbReference>
<comment type="caution">
    <text evidence="2">The sequence shown here is derived from an EMBL/GenBank/DDBJ whole genome shotgun (WGS) entry which is preliminary data.</text>
</comment>
<gene>
    <name evidence="2" type="ORF">BN946_scf184656.g5</name>
</gene>
<proteinExistence type="predicted"/>
<reference evidence="2" key="1">
    <citation type="submission" date="2014-01" db="EMBL/GenBank/DDBJ databases">
        <title>The genome of the white-rot fungus Pycnoporus cinnabarinus: a basidiomycete model with a versatile arsenal for lignocellulosic biomass breakdown.</title>
        <authorList>
            <person name="Levasseur A."/>
            <person name="Lomascolo A."/>
            <person name="Ruiz-Duenas F.J."/>
            <person name="Uzan E."/>
            <person name="Piumi F."/>
            <person name="Kues U."/>
            <person name="Ram A.F.J."/>
            <person name="Murat C."/>
            <person name="Haon M."/>
            <person name="Benoit I."/>
            <person name="Arfi Y."/>
            <person name="Chevret D."/>
            <person name="Drula E."/>
            <person name="Kwon M.J."/>
            <person name="Gouret P."/>
            <person name="Lesage-Meessen L."/>
            <person name="Lombard V."/>
            <person name="Mariette J."/>
            <person name="Noirot C."/>
            <person name="Park J."/>
            <person name="Patyshakuliyeva A."/>
            <person name="Wieneger R.A.B."/>
            <person name="Wosten H.A.B."/>
            <person name="Martin F."/>
            <person name="Coutinho P.M."/>
            <person name="de Vries R."/>
            <person name="Martinez A.T."/>
            <person name="Klopp C."/>
            <person name="Pontarotti P."/>
            <person name="Henrissat B."/>
            <person name="Record E."/>
        </authorList>
    </citation>
    <scope>NUCLEOTIDE SEQUENCE [LARGE SCALE GENOMIC DNA]</scope>
    <source>
        <strain evidence="2">BRFM137</strain>
    </source>
</reference>
<dbReference type="CDD" id="cd09917">
    <property type="entry name" value="F-box_SF"/>
    <property type="match status" value="1"/>
</dbReference>
<protein>
    <recommendedName>
        <fullName evidence="1">F-box domain-containing protein</fullName>
    </recommendedName>
</protein>